<dbReference type="GO" id="GO:0004069">
    <property type="term" value="F:L-aspartate:2-oxoglutarate aminotransferase activity"/>
    <property type="evidence" value="ECO:0007669"/>
    <property type="project" value="UniProtKB-EC"/>
</dbReference>
<evidence type="ECO:0000256" key="6">
    <source>
        <dbReference type="ARBA" id="ARBA00049185"/>
    </source>
</evidence>
<dbReference type="InterPro" id="IPR015424">
    <property type="entry name" value="PyrdxlP-dep_Trfase"/>
</dbReference>
<evidence type="ECO:0000256" key="4">
    <source>
        <dbReference type="ARBA" id="ARBA00022679"/>
    </source>
</evidence>
<evidence type="ECO:0000313" key="8">
    <source>
        <dbReference type="EMBL" id="PTQ44960.1"/>
    </source>
</evidence>
<dbReference type="PRINTS" id="PR00799">
    <property type="entry name" value="TRANSAMINASE"/>
</dbReference>
<organism evidence="8 9">
    <name type="scientific">Marchantia polymorpha</name>
    <name type="common">Common liverwort</name>
    <name type="synonym">Marchantia aquatica</name>
    <dbReference type="NCBI Taxonomy" id="3197"/>
    <lineage>
        <taxon>Eukaryota</taxon>
        <taxon>Viridiplantae</taxon>
        <taxon>Streptophyta</taxon>
        <taxon>Embryophyta</taxon>
        <taxon>Marchantiophyta</taxon>
        <taxon>Marchantiopsida</taxon>
        <taxon>Marchantiidae</taxon>
        <taxon>Marchantiales</taxon>
        <taxon>Marchantiaceae</taxon>
        <taxon>Marchantia</taxon>
    </lineage>
</organism>
<comment type="cofactor">
    <cofactor evidence="1">
        <name>pyridoxal 5'-phosphate</name>
        <dbReference type="ChEBI" id="CHEBI:597326"/>
    </cofactor>
</comment>
<dbReference type="OrthoDB" id="6752799at2759"/>
<dbReference type="InterPro" id="IPR015421">
    <property type="entry name" value="PyrdxlP-dep_Trfase_major"/>
</dbReference>
<dbReference type="InterPro" id="IPR004839">
    <property type="entry name" value="Aminotransferase_I/II_large"/>
</dbReference>
<dbReference type="SUPFAM" id="SSF53383">
    <property type="entry name" value="PLP-dependent transferases"/>
    <property type="match status" value="1"/>
</dbReference>
<sequence length="101" mass="11456">MGQPLEDFPTRWVGNQSLPILQPHDPRTGLQGHDRQFESSTQWIGAVHACAHNPTGVDLTQKEWEGLRQMIRNDKHQLPFFDSAYQGFSSGSLHTDAFKLI</sequence>
<evidence type="ECO:0000313" key="9">
    <source>
        <dbReference type="Proteomes" id="UP000244005"/>
    </source>
</evidence>
<keyword evidence="4" id="KW-0808">Transferase</keyword>
<dbReference type="Pfam" id="PF00155">
    <property type="entry name" value="Aminotran_1_2"/>
    <property type="match status" value="1"/>
</dbReference>
<evidence type="ECO:0000256" key="3">
    <source>
        <dbReference type="ARBA" id="ARBA00022576"/>
    </source>
</evidence>
<dbReference type="Proteomes" id="UP000244005">
    <property type="component" value="Unassembled WGS sequence"/>
</dbReference>
<dbReference type="InterPro" id="IPR000796">
    <property type="entry name" value="Asp_trans"/>
</dbReference>
<evidence type="ECO:0000256" key="5">
    <source>
        <dbReference type="ARBA" id="ARBA00022898"/>
    </source>
</evidence>
<keyword evidence="5" id="KW-0663">Pyridoxal phosphate</keyword>
<dbReference type="PANTHER" id="PTHR11879:SF22">
    <property type="entry name" value="ASPARTATE AMINOTRANSFERASE, MITOCHONDRIAL"/>
    <property type="match status" value="1"/>
</dbReference>
<evidence type="ECO:0000256" key="1">
    <source>
        <dbReference type="ARBA" id="ARBA00001933"/>
    </source>
</evidence>
<name>A0A2R6XFS5_MARPO</name>
<dbReference type="GO" id="GO:0006520">
    <property type="term" value="P:amino acid metabolic process"/>
    <property type="evidence" value="ECO:0007669"/>
    <property type="project" value="InterPro"/>
</dbReference>
<keyword evidence="9" id="KW-1185">Reference proteome</keyword>
<gene>
    <name evidence="8" type="ORF">MARPO_0016s0032</name>
</gene>
<proteinExistence type="predicted"/>
<reference evidence="9" key="1">
    <citation type="journal article" date="2017" name="Cell">
        <title>Insights into land plant evolution garnered from the Marchantia polymorpha genome.</title>
        <authorList>
            <person name="Bowman J.L."/>
            <person name="Kohchi T."/>
            <person name="Yamato K.T."/>
            <person name="Jenkins J."/>
            <person name="Shu S."/>
            <person name="Ishizaki K."/>
            <person name="Yamaoka S."/>
            <person name="Nishihama R."/>
            <person name="Nakamura Y."/>
            <person name="Berger F."/>
            <person name="Adam C."/>
            <person name="Aki S.S."/>
            <person name="Althoff F."/>
            <person name="Araki T."/>
            <person name="Arteaga-Vazquez M.A."/>
            <person name="Balasubrmanian S."/>
            <person name="Barry K."/>
            <person name="Bauer D."/>
            <person name="Boehm C.R."/>
            <person name="Briginshaw L."/>
            <person name="Caballero-Perez J."/>
            <person name="Catarino B."/>
            <person name="Chen F."/>
            <person name="Chiyoda S."/>
            <person name="Chovatia M."/>
            <person name="Davies K.M."/>
            <person name="Delmans M."/>
            <person name="Demura T."/>
            <person name="Dierschke T."/>
            <person name="Dolan L."/>
            <person name="Dorantes-Acosta A.E."/>
            <person name="Eklund D.M."/>
            <person name="Florent S.N."/>
            <person name="Flores-Sandoval E."/>
            <person name="Fujiyama A."/>
            <person name="Fukuzawa H."/>
            <person name="Galik B."/>
            <person name="Grimanelli D."/>
            <person name="Grimwood J."/>
            <person name="Grossniklaus U."/>
            <person name="Hamada T."/>
            <person name="Haseloff J."/>
            <person name="Hetherington A.J."/>
            <person name="Higo A."/>
            <person name="Hirakawa Y."/>
            <person name="Hundley H.N."/>
            <person name="Ikeda Y."/>
            <person name="Inoue K."/>
            <person name="Inoue S.I."/>
            <person name="Ishida S."/>
            <person name="Jia Q."/>
            <person name="Kakita M."/>
            <person name="Kanazawa T."/>
            <person name="Kawai Y."/>
            <person name="Kawashima T."/>
            <person name="Kennedy M."/>
            <person name="Kinose K."/>
            <person name="Kinoshita T."/>
            <person name="Kohara Y."/>
            <person name="Koide E."/>
            <person name="Komatsu K."/>
            <person name="Kopischke S."/>
            <person name="Kubo M."/>
            <person name="Kyozuka J."/>
            <person name="Lagercrantz U."/>
            <person name="Lin S.S."/>
            <person name="Lindquist E."/>
            <person name="Lipzen A.M."/>
            <person name="Lu C.W."/>
            <person name="De Luna E."/>
            <person name="Martienssen R.A."/>
            <person name="Minamino N."/>
            <person name="Mizutani M."/>
            <person name="Mizutani M."/>
            <person name="Mochizuki N."/>
            <person name="Monte I."/>
            <person name="Mosher R."/>
            <person name="Nagasaki H."/>
            <person name="Nakagami H."/>
            <person name="Naramoto S."/>
            <person name="Nishitani K."/>
            <person name="Ohtani M."/>
            <person name="Okamoto T."/>
            <person name="Okumura M."/>
            <person name="Phillips J."/>
            <person name="Pollak B."/>
            <person name="Reinders A."/>
            <person name="Rovekamp M."/>
            <person name="Sano R."/>
            <person name="Sawa S."/>
            <person name="Schmid M.W."/>
            <person name="Shirakawa M."/>
            <person name="Solano R."/>
            <person name="Spunde A."/>
            <person name="Suetsugu N."/>
            <person name="Sugano S."/>
            <person name="Sugiyama A."/>
            <person name="Sun R."/>
            <person name="Suzuki Y."/>
            <person name="Takenaka M."/>
            <person name="Takezawa D."/>
            <person name="Tomogane H."/>
            <person name="Tsuzuki M."/>
            <person name="Ueda T."/>
            <person name="Umeda M."/>
            <person name="Ward J.M."/>
            <person name="Watanabe Y."/>
            <person name="Yazaki K."/>
            <person name="Yokoyama R."/>
            <person name="Yoshitake Y."/>
            <person name="Yotsui I."/>
            <person name="Zachgo S."/>
            <person name="Schmutz J."/>
        </authorList>
    </citation>
    <scope>NUCLEOTIDE SEQUENCE [LARGE SCALE GENOMIC DNA]</scope>
    <source>
        <strain evidence="9">Tak-1</strain>
    </source>
</reference>
<accession>A0A2R6XFS5</accession>
<evidence type="ECO:0000259" key="7">
    <source>
        <dbReference type="Pfam" id="PF00155"/>
    </source>
</evidence>
<feature type="domain" description="Aminotransferase class I/classII large" evidence="7">
    <location>
        <begin position="45"/>
        <end position="96"/>
    </location>
</feature>
<dbReference type="EMBL" id="KZ772688">
    <property type="protein sequence ID" value="PTQ44960.1"/>
    <property type="molecule type" value="Genomic_DNA"/>
</dbReference>
<comment type="subunit">
    <text evidence="2">Homodimer.</text>
</comment>
<keyword evidence="3" id="KW-0032">Aminotransferase</keyword>
<dbReference type="Gene3D" id="3.40.640.10">
    <property type="entry name" value="Type I PLP-dependent aspartate aminotransferase-like (Major domain)"/>
    <property type="match status" value="1"/>
</dbReference>
<dbReference type="GO" id="GO:0030170">
    <property type="term" value="F:pyridoxal phosphate binding"/>
    <property type="evidence" value="ECO:0007669"/>
    <property type="project" value="InterPro"/>
</dbReference>
<protein>
    <recommendedName>
        <fullName evidence="7">Aminotransferase class I/classII large domain-containing protein</fullName>
    </recommendedName>
</protein>
<comment type="catalytic activity">
    <reaction evidence="6">
        <text>L-aspartate + 2-oxoglutarate = oxaloacetate + L-glutamate</text>
        <dbReference type="Rhea" id="RHEA:21824"/>
        <dbReference type="ChEBI" id="CHEBI:16452"/>
        <dbReference type="ChEBI" id="CHEBI:16810"/>
        <dbReference type="ChEBI" id="CHEBI:29985"/>
        <dbReference type="ChEBI" id="CHEBI:29991"/>
        <dbReference type="EC" id="2.6.1.1"/>
    </reaction>
</comment>
<evidence type="ECO:0000256" key="2">
    <source>
        <dbReference type="ARBA" id="ARBA00011738"/>
    </source>
</evidence>
<dbReference type="AlphaFoldDB" id="A0A2R6XFS5"/>
<dbReference type="PANTHER" id="PTHR11879">
    <property type="entry name" value="ASPARTATE AMINOTRANSFERASE"/>
    <property type="match status" value="1"/>
</dbReference>